<dbReference type="Pfam" id="PF13396">
    <property type="entry name" value="PLDc_N"/>
    <property type="match status" value="1"/>
</dbReference>
<dbReference type="EMBL" id="JBHUNF010000004">
    <property type="protein sequence ID" value="MFD2674930.1"/>
    <property type="molecule type" value="Genomic_DNA"/>
</dbReference>
<keyword evidence="2" id="KW-1003">Cell membrane</keyword>
<evidence type="ECO:0000256" key="5">
    <source>
        <dbReference type="ARBA" id="ARBA00023136"/>
    </source>
</evidence>
<keyword evidence="4 7" id="KW-1133">Transmembrane helix</keyword>
<keyword evidence="10" id="KW-1185">Reference proteome</keyword>
<dbReference type="RefSeq" id="WP_066058433.1">
    <property type="nucleotide sequence ID" value="NZ_JBHUNF010000004.1"/>
</dbReference>
<evidence type="ECO:0000259" key="8">
    <source>
        <dbReference type="Pfam" id="PF13396"/>
    </source>
</evidence>
<evidence type="ECO:0000256" key="4">
    <source>
        <dbReference type="ARBA" id="ARBA00022989"/>
    </source>
</evidence>
<dbReference type="InterPro" id="IPR027379">
    <property type="entry name" value="CLS_N"/>
</dbReference>
<evidence type="ECO:0000256" key="6">
    <source>
        <dbReference type="SAM" id="MobiDB-lite"/>
    </source>
</evidence>
<feature type="compositionally biased region" description="Basic and acidic residues" evidence="6">
    <location>
        <begin position="81"/>
        <end position="114"/>
    </location>
</feature>
<evidence type="ECO:0000256" key="2">
    <source>
        <dbReference type="ARBA" id="ARBA00022475"/>
    </source>
</evidence>
<gene>
    <name evidence="9" type="ORF">ACFSUQ_06435</name>
</gene>
<protein>
    <submittedName>
        <fullName evidence="9">PLDc N-terminal domain-containing protein</fullName>
    </submittedName>
</protein>
<dbReference type="Proteomes" id="UP001597453">
    <property type="component" value="Unassembled WGS sequence"/>
</dbReference>
<reference evidence="10" key="1">
    <citation type="journal article" date="2019" name="Int. J. Syst. Evol. Microbiol.">
        <title>The Global Catalogue of Microorganisms (GCM) 10K type strain sequencing project: providing services to taxonomists for standard genome sequencing and annotation.</title>
        <authorList>
            <consortium name="The Broad Institute Genomics Platform"/>
            <consortium name="The Broad Institute Genome Sequencing Center for Infectious Disease"/>
            <person name="Wu L."/>
            <person name="Ma J."/>
        </authorList>
    </citation>
    <scope>NUCLEOTIDE SEQUENCE [LARGE SCALE GENOMIC DNA]</scope>
    <source>
        <strain evidence="10">TISTR 1511</strain>
    </source>
</reference>
<feature type="region of interest" description="Disordered" evidence="6">
    <location>
        <begin position="61"/>
        <end position="150"/>
    </location>
</feature>
<keyword evidence="5 7" id="KW-0472">Membrane</keyword>
<proteinExistence type="predicted"/>
<evidence type="ECO:0000313" key="10">
    <source>
        <dbReference type="Proteomes" id="UP001597453"/>
    </source>
</evidence>
<organism evidence="9 10">
    <name type="scientific">Gulosibacter bifidus</name>
    <dbReference type="NCBI Taxonomy" id="272239"/>
    <lineage>
        <taxon>Bacteria</taxon>
        <taxon>Bacillati</taxon>
        <taxon>Actinomycetota</taxon>
        <taxon>Actinomycetes</taxon>
        <taxon>Micrococcales</taxon>
        <taxon>Microbacteriaceae</taxon>
        <taxon>Gulosibacter</taxon>
    </lineage>
</organism>
<feature type="domain" description="Cardiolipin synthase N-terminal" evidence="8">
    <location>
        <begin position="14"/>
        <end position="58"/>
    </location>
</feature>
<feature type="transmembrane region" description="Helical" evidence="7">
    <location>
        <begin position="38"/>
        <end position="57"/>
    </location>
</feature>
<evidence type="ECO:0000313" key="9">
    <source>
        <dbReference type="EMBL" id="MFD2674930.1"/>
    </source>
</evidence>
<evidence type="ECO:0000256" key="3">
    <source>
        <dbReference type="ARBA" id="ARBA00022692"/>
    </source>
</evidence>
<evidence type="ECO:0000256" key="7">
    <source>
        <dbReference type="SAM" id="Phobius"/>
    </source>
</evidence>
<comment type="subcellular location">
    <subcellularLocation>
        <location evidence="1">Cell membrane</location>
        <topology evidence="1">Multi-pass membrane protein</topology>
    </subcellularLocation>
</comment>
<feature type="compositionally biased region" description="Basic and acidic residues" evidence="6">
    <location>
        <begin position="126"/>
        <end position="139"/>
    </location>
</feature>
<name>A0ABW5RJJ2_9MICO</name>
<keyword evidence="3 7" id="KW-0812">Transmembrane</keyword>
<evidence type="ECO:0000256" key="1">
    <source>
        <dbReference type="ARBA" id="ARBA00004651"/>
    </source>
</evidence>
<sequence>MGRWVILGIVVVVVLSVYAVVDCAMTDARRAKVMQKPIWLVVILLLPVVGPLLWMFIGKSSGQASGPVVPSMHPDTINTRETAHDARIRELEEEMRKLDEEIAQSRRDSMDKHPSNPAPSNPDTGDESRPNADGPDHFDTNGSDEGEPTR</sequence>
<accession>A0ABW5RJJ2</accession>
<comment type="caution">
    <text evidence="9">The sequence shown here is derived from an EMBL/GenBank/DDBJ whole genome shotgun (WGS) entry which is preliminary data.</text>
</comment>